<name>A0A5J4ZZB9_9ASTE</name>
<protein>
    <recommendedName>
        <fullName evidence="5">Retropepsins domain-containing protein</fullName>
    </recommendedName>
</protein>
<reference evidence="3 4" key="1">
    <citation type="submission" date="2019-09" db="EMBL/GenBank/DDBJ databases">
        <title>A chromosome-level genome assembly of the Chinese tupelo Nyssa sinensis.</title>
        <authorList>
            <person name="Yang X."/>
            <person name="Kang M."/>
            <person name="Yang Y."/>
            <person name="Xiong H."/>
            <person name="Wang M."/>
            <person name="Zhang Z."/>
            <person name="Wang Z."/>
            <person name="Wu H."/>
            <person name="Ma T."/>
            <person name="Liu J."/>
            <person name="Xi Z."/>
        </authorList>
    </citation>
    <scope>NUCLEOTIDE SEQUENCE [LARGE SCALE GENOMIC DNA]</scope>
    <source>
        <strain evidence="3">J267</strain>
        <tissue evidence="3">Leaf</tissue>
    </source>
</reference>
<dbReference type="OrthoDB" id="778290at2759"/>
<evidence type="ECO:0000313" key="3">
    <source>
        <dbReference type="EMBL" id="KAA8524165.1"/>
    </source>
</evidence>
<keyword evidence="4" id="KW-1185">Reference proteome</keyword>
<sequence length="530" mass="60314">MMSETINSIISISDTEQDMRDSQDEQHSEFVNDMLTIEEEFRHTSFQPPGDLDSLEYQVRKLGLDYMNQELANSSVSYRMGNAFTTLTDQQLCCVHNWIHKEGSIAAQCFKCKQYPGMEKRVKCALCYIEACTYCYPLPVGKDKTQELLEIKSQRNRVRNLEERLDVLEMISQSFKDLLEPFIENTNDSLRNLTERLSIVENRKAKEYQASSSQQDKAKDSDDLSIPTELDLVDIGEGPKTEDTPLYITCNTDDLNSIYVSCRIHCKQHTIECIGLIDTGCTALIINEKLCPKDIIKPATSIRTKFFASEIYVKEFSYDIDFVLGLKFFLQDHGAITISRNTFCISKKFVQAPIISNYTASELRGKRGGNPLQQKPQPTKTCNCRVPGQCSKGKTDMCKVCMEGNTAGKKGKPPDKPPDILFTHAQFSTGEQLYLFEKDYLGNNFYLDHTDHIGNDIVPNKQLTPYPGLNKFILDLQTEGIISDSNPVKHWDRNRITCKLEILNPGYNIVTQPIMATPNDLKEFEVHISE</sequence>
<feature type="region of interest" description="Disordered" evidence="2">
    <location>
        <begin position="1"/>
        <end position="24"/>
    </location>
</feature>
<accession>A0A5J4ZZB9</accession>
<evidence type="ECO:0000256" key="2">
    <source>
        <dbReference type="SAM" id="MobiDB-lite"/>
    </source>
</evidence>
<feature type="coiled-coil region" evidence="1">
    <location>
        <begin position="144"/>
        <end position="203"/>
    </location>
</feature>
<dbReference type="EMBL" id="CM018047">
    <property type="protein sequence ID" value="KAA8524165.1"/>
    <property type="molecule type" value="Genomic_DNA"/>
</dbReference>
<evidence type="ECO:0000313" key="4">
    <source>
        <dbReference type="Proteomes" id="UP000325577"/>
    </source>
</evidence>
<feature type="compositionally biased region" description="Polar residues" evidence="2">
    <location>
        <begin position="1"/>
        <end position="14"/>
    </location>
</feature>
<gene>
    <name evidence="3" type="ORF">F0562_010404</name>
</gene>
<evidence type="ECO:0000256" key="1">
    <source>
        <dbReference type="SAM" id="Coils"/>
    </source>
</evidence>
<organism evidence="3 4">
    <name type="scientific">Nyssa sinensis</name>
    <dbReference type="NCBI Taxonomy" id="561372"/>
    <lineage>
        <taxon>Eukaryota</taxon>
        <taxon>Viridiplantae</taxon>
        <taxon>Streptophyta</taxon>
        <taxon>Embryophyta</taxon>
        <taxon>Tracheophyta</taxon>
        <taxon>Spermatophyta</taxon>
        <taxon>Magnoliopsida</taxon>
        <taxon>eudicotyledons</taxon>
        <taxon>Gunneridae</taxon>
        <taxon>Pentapetalae</taxon>
        <taxon>asterids</taxon>
        <taxon>Cornales</taxon>
        <taxon>Nyssaceae</taxon>
        <taxon>Nyssa</taxon>
    </lineage>
</organism>
<proteinExistence type="predicted"/>
<evidence type="ECO:0008006" key="5">
    <source>
        <dbReference type="Google" id="ProtNLM"/>
    </source>
</evidence>
<dbReference type="AlphaFoldDB" id="A0A5J4ZZB9"/>
<keyword evidence="1" id="KW-0175">Coiled coil</keyword>
<dbReference type="Proteomes" id="UP000325577">
    <property type="component" value="Linkage Group LG4"/>
</dbReference>